<evidence type="ECO:0000256" key="1">
    <source>
        <dbReference type="ARBA" id="ARBA00004613"/>
    </source>
</evidence>
<keyword evidence="7" id="KW-1185">Reference proteome</keyword>
<evidence type="ECO:0000259" key="5">
    <source>
        <dbReference type="PROSITE" id="PS50871"/>
    </source>
</evidence>
<name>A0AAE0RX17_9BIVA</name>
<comment type="caution">
    <text evidence="6">The sequence shown here is derived from an EMBL/GenBank/DDBJ whole genome shotgun (WGS) entry which is preliminary data.</text>
</comment>
<dbReference type="InterPro" id="IPR050822">
    <property type="entry name" value="Cerebellin_Synaptic_Org"/>
</dbReference>
<dbReference type="SMART" id="SM00110">
    <property type="entry name" value="C1Q"/>
    <property type="match status" value="1"/>
</dbReference>
<dbReference type="InterPro" id="IPR001073">
    <property type="entry name" value="C1q_dom"/>
</dbReference>
<keyword evidence="3" id="KW-0732">Signal</keyword>
<evidence type="ECO:0000313" key="6">
    <source>
        <dbReference type="EMBL" id="KAK3581029.1"/>
    </source>
</evidence>
<dbReference type="EMBL" id="JAEAOA010000856">
    <property type="protein sequence ID" value="KAK3581029.1"/>
    <property type="molecule type" value="Genomic_DNA"/>
</dbReference>
<dbReference type="AlphaFoldDB" id="A0AAE0RX17"/>
<dbReference type="Gene3D" id="2.60.120.40">
    <property type="match status" value="1"/>
</dbReference>
<dbReference type="PRINTS" id="PR00007">
    <property type="entry name" value="COMPLEMNTC1Q"/>
</dbReference>
<evidence type="ECO:0000256" key="4">
    <source>
        <dbReference type="SAM" id="Coils"/>
    </source>
</evidence>
<feature type="domain" description="C1q" evidence="5">
    <location>
        <begin position="129"/>
        <end position="263"/>
    </location>
</feature>
<evidence type="ECO:0000256" key="2">
    <source>
        <dbReference type="ARBA" id="ARBA00022525"/>
    </source>
</evidence>
<sequence>MQKLQNELDQQKARNDILQTLLEKQDTKLKDQEASIKELLESNVKLRETASIQTGKIQQLEEYARTCRKANVSVNDGGFETFRNATTSQVTERSNLSRDQIRDENKSRVVTPYVMNEDLAMNAIIKKQIPLNQVAFYVTVSRPDLINLGEHHPIVFDDVVTNVGGAYHRSTGIFTAPIHGIYFFSVTAMVLPGIYGALDLVKDGEIICDFVADSGNANHLVSVTRTLLLEVRQGSEIWVRTRTSEQIHGNRHTTLSGFLLIQM</sequence>
<keyword evidence="4" id="KW-0175">Coiled coil</keyword>
<keyword evidence="2" id="KW-0964">Secreted</keyword>
<reference evidence="6" key="1">
    <citation type="journal article" date="2021" name="Genome Biol. Evol.">
        <title>A High-Quality Reference Genome for a Parasitic Bivalve with Doubly Uniparental Inheritance (Bivalvia: Unionida).</title>
        <authorList>
            <person name="Smith C.H."/>
        </authorList>
    </citation>
    <scope>NUCLEOTIDE SEQUENCE</scope>
    <source>
        <strain evidence="6">CHS0354</strain>
    </source>
</reference>
<dbReference type="PROSITE" id="PS50871">
    <property type="entry name" value="C1Q"/>
    <property type="match status" value="1"/>
</dbReference>
<evidence type="ECO:0000313" key="7">
    <source>
        <dbReference type="Proteomes" id="UP001195483"/>
    </source>
</evidence>
<reference evidence="6" key="2">
    <citation type="journal article" date="2021" name="Genome Biol. Evol.">
        <title>Developing a high-quality reference genome for a parasitic bivalve with doubly uniparental inheritance (Bivalvia: Unionida).</title>
        <authorList>
            <person name="Smith C.H."/>
        </authorList>
    </citation>
    <scope>NUCLEOTIDE SEQUENCE</scope>
    <source>
        <strain evidence="6">CHS0354</strain>
        <tissue evidence="6">Mantle</tissue>
    </source>
</reference>
<accession>A0AAE0RX17</accession>
<gene>
    <name evidence="6" type="ORF">CHS0354_013925</name>
</gene>
<organism evidence="6 7">
    <name type="scientific">Potamilus streckersoni</name>
    <dbReference type="NCBI Taxonomy" id="2493646"/>
    <lineage>
        <taxon>Eukaryota</taxon>
        <taxon>Metazoa</taxon>
        <taxon>Spiralia</taxon>
        <taxon>Lophotrochozoa</taxon>
        <taxon>Mollusca</taxon>
        <taxon>Bivalvia</taxon>
        <taxon>Autobranchia</taxon>
        <taxon>Heteroconchia</taxon>
        <taxon>Palaeoheterodonta</taxon>
        <taxon>Unionida</taxon>
        <taxon>Unionoidea</taxon>
        <taxon>Unionidae</taxon>
        <taxon>Ambleminae</taxon>
        <taxon>Lampsilini</taxon>
        <taxon>Potamilus</taxon>
    </lineage>
</organism>
<reference evidence="6" key="3">
    <citation type="submission" date="2023-05" db="EMBL/GenBank/DDBJ databases">
        <authorList>
            <person name="Smith C.H."/>
        </authorList>
    </citation>
    <scope>NUCLEOTIDE SEQUENCE</scope>
    <source>
        <strain evidence="6">CHS0354</strain>
        <tissue evidence="6">Mantle</tissue>
    </source>
</reference>
<dbReference type="Proteomes" id="UP001195483">
    <property type="component" value="Unassembled WGS sequence"/>
</dbReference>
<protein>
    <recommendedName>
        <fullName evidence="5">C1q domain-containing protein</fullName>
    </recommendedName>
</protein>
<proteinExistence type="predicted"/>
<dbReference type="PANTHER" id="PTHR22923">
    <property type="entry name" value="CEREBELLIN-RELATED"/>
    <property type="match status" value="1"/>
</dbReference>
<dbReference type="SUPFAM" id="SSF49842">
    <property type="entry name" value="TNF-like"/>
    <property type="match status" value="1"/>
</dbReference>
<dbReference type="Pfam" id="PF00386">
    <property type="entry name" value="C1q"/>
    <property type="match status" value="1"/>
</dbReference>
<comment type="subcellular location">
    <subcellularLocation>
        <location evidence="1">Secreted</location>
    </subcellularLocation>
</comment>
<feature type="coiled-coil region" evidence="4">
    <location>
        <begin position="1"/>
        <end position="49"/>
    </location>
</feature>
<dbReference type="GO" id="GO:0005576">
    <property type="term" value="C:extracellular region"/>
    <property type="evidence" value="ECO:0007669"/>
    <property type="project" value="UniProtKB-SubCell"/>
</dbReference>
<evidence type="ECO:0000256" key="3">
    <source>
        <dbReference type="ARBA" id="ARBA00022729"/>
    </source>
</evidence>
<dbReference type="InterPro" id="IPR008983">
    <property type="entry name" value="Tumour_necrosis_fac-like_dom"/>
</dbReference>
<dbReference type="PANTHER" id="PTHR22923:SF116">
    <property type="entry name" value="C1Q DOMAIN-CONTAINING PROTEIN"/>
    <property type="match status" value="1"/>
</dbReference>